<keyword evidence="2" id="KW-0812">Transmembrane</keyword>
<keyword evidence="13" id="KW-1185">Reference proteome</keyword>
<reference evidence="12" key="2">
    <citation type="submission" date="2025-08" db="UniProtKB">
        <authorList>
            <consortium name="Ensembl"/>
        </authorList>
    </citation>
    <scope>IDENTIFICATION</scope>
</reference>
<feature type="disulfide bond" evidence="10">
    <location>
        <begin position="49"/>
        <end position="64"/>
    </location>
</feature>
<organism evidence="12 13">
    <name type="scientific">Ciona intestinalis</name>
    <name type="common">Transparent sea squirt</name>
    <name type="synonym">Ascidia intestinalis</name>
    <dbReference type="NCBI Taxonomy" id="7719"/>
    <lineage>
        <taxon>Eukaryota</taxon>
        <taxon>Metazoa</taxon>
        <taxon>Chordata</taxon>
        <taxon>Tunicata</taxon>
        <taxon>Ascidiacea</taxon>
        <taxon>Phlebobranchia</taxon>
        <taxon>Cionidae</taxon>
        <taxon>Ciona</taxon>
    </lineage>
</organism>
<feature type="domain" description="EGF-like" evidence="11">
    <location>
        <begin position="155"/>
        <end position="192"/>
    </location>
</feature>
<comment type="subcellular location">
    <subcellularLocation>
        <location evidence="1">Membrane</location>
        <topology evidence="1">Single-pass membrane protein</topology>
    </subcellularLocation>
</comment>
<accession>H2XWC6</accession>
<dbReference type="SMART" id="SM00192">
    <property type="entry name" value="LDLa"/>
    <property type="match status" value="2"/>
</dbReference>
<evidence type="ECO:0000259" key="11">
    <source>
        <dbReference type="PROSITE" id="PS50026"/>
    </source>
</evidence>
<evidence type="ECO:0000313" key="12">
    <source>
        <dbReference type="Ensembl" id="ENSCINP00000033960.1"/>
    </source>
</evidence>
<comment type="caution">
    <text evidence="9">Lacks conserved residue(s) required for the propagation of feature annotation.</text>
</comment>
<dbReference type="PRINTS" id="PR00261">
    <property type="entry name" value="LDLRECEPTOR"/>
</dbReference>
<dbReference type="Ensembl" id="ENSCINT00000037062.1">
    <property type="protein sequence ID" value="ENSCINP00000033960.1"/>
    <property type="gene ID" value="ENSCING00000019467.1"/>
</dbReference>
<evidence type="ECO:0000256" key="9">
    <source>
        <dbReference type="PROSITE-ProRule" id="PRU00076"/>
    </source>
</evidence>
<dbReference type="PROSITE" id="PS50068">
    <property type="entry name" value="LDLRA_2"/>
    <property type="match status" value="2"/>
</dbReference>
<evidence type="ECO:0000256" key="6">
    <source>
        <dbReference type="ARBA" id="ARBA00023157"/>
    </source>
</evidence>
<dbReference type="PROSITE" id="PS00022">
    <property type="entry name" value="EGF_1"/>
    <property type="match status" value="1"/>
</dbReference>
<dbReference type="HOGENOM" id="CLU_1274772_0_0_1"/>
<evidence type="ECO:0000256" key="7">
    <source>
        <dbReference type="ARBA" id="ARBA00023170"/>
    </source>
</evidence>
<dbReference type="InterPro" id="IPR023415">
    <property type="entry name" value="LDLR_class-A_CS"/>
</dbReference>
<keyword evidence="4" id="KW-1133">Transmembrane helix</keyword>
<dbReference type="GO" id="GO:0016020">
    <property type="term" value="C:membrane"/>
    <property type="evidence" value="ECO:0007669"/>
    <property type="project" value="UniProtKB-SubCell"/>
</dbReference>
<dbReference type="InParanoid" id="H2XWC6"/>
<dbReference type="CDD" id="cd00112">
    <property type="entry name" value="LDLa"/>
    <property type="match status" value="2"/>
</dbReference>
<dbReference type="InterPro" id="IPR051221">
    <property type="entry name" value="LDLR-related"/>
</dbReference>
<feature type="disulfide bond" evidence="10">
    <location>
        <begin position="73"/>
        <end position="91"/>
    </location>
</feature>
<keyword evidence="9" id="KW-0245">EGF-like domain</keyword>
<dbReference type="InterPro" id="IPR036055">
    <property type="entry name" value="LDL_receptor-like_sf"/>
</dbReference>
<feature type="disulfide bond" evidence="10">
    <location>
        <begin position="66"/>
        <end position="78"/>
    </location>
</feature>
<dbReference type="InterPro" id="IPR002172">
    <property type="entry name" value="LDrepeatLR_classA_rpt"/>
</dbReference>
<evidence type="ECO:0000256" key="5">
    <source>
        <dbReference type="ARBA" id="ARBA00023136"/>
    </source>
</evidence>
<dbReference type="PANTHER" id="PTHR22722:SF14">
    <property type="entry name" value="MEGALIN, ISOFORM A"/>
    <property type="match status" value="1"/>
</dbReference>
<dbReference type="FunFam" id="4.10.400.10:FF:000065">
    <property type="entry name" value="Transmembrane protease serine 7"/>
    <property type="match status" value="1"/>
</dbReference>
<dbReference type="Pfam" id="PF00057">
    <property type="entry name" value="Ldl_recept_a"/>
    <property type="match status" value="2"/>
</dbReference>
<dbReference type="PROSITE" id="PS01209">
    <property type="entry name" value="LDLRA_1"/>
    <property type="match status" value="1"/>
</dbReference>
<dbReference type="Gene3D" id="2.10.25.10">
    <property type="entry name" value="Laminin"/>
    <property type="match status" value="1"/>
</dbReference>
<dbReference type="Gene3D" id="4.10.400.10">
    <property type="entry name" value="Low-density Lipoprotein Receptor"/>
    <property type="match status" value="2"/>
</dbReference>
<evidence type="ECO:0000313" key="13">
    <source>
        <dbReference type="Proteomes" id="UP000008144"/>
    </source>
</evidence>
<keyword evidence="7" id="KW-0675">Receptor</keyword>
<protein>
    <recommendedName>
        <fullName evidence="11">EGF-like domain-containing protein</fullName>
    </recommendedName>
</protein>
<keyword evidence="8" id="KW-0325">Glycoprotein</keyword>
<dbReference type="SMART" id="SM00181">
    <property type="entry name" value="EGF"/>
    <property type="match status" value="1"/>
</dbReference>
<keyword evidence="3" id="KW-0677">Repeat</keyword>
<dbReference type="SUPFAM" id="SSF57196">
    <property type="entry name" value="EGF/Laminin"/>
    <property type="match status" value="1"/>
</dbReference>
<dbReference type="PROSITE" id="PS50026">
    <property type="entry name" value="EGF_3"/>
    <property type="match status" value="1"/>
</dbReference>
<evidence type="ECO:0000256" key="1">
    <source>
        <dbReference type="ARBA" id="ARBA00004167"/>
    </source>
</evidence>
<proteinExistence type="predicted"/>
<dbReference type="PANTHER" id="PTHR22722">
    <property type="entry name" value="LOW-DENSITY LIPOPROTEIN RECEPTOR-RELATED PROTEIN 2-RELATED"/>
    <property type="match status" value="1"/>
</dbReference>
<dbReference type="InterPro" id="IPR000742">
    <property type="entry name" value="EGF"/>
</dbReference>
<feature type="disulfide bond" evidence="9">
    <location>
        <begin position="182"/>
        <end position="191"/>
    </location>
</feature>
<dbReference type="AlphaFoldDB" id="H2XWC6"/>
<evidence type="ECO:0000256" key="2">
    <source>
        <dbReference type="ARBA" id="ARBA00022692"/>
    </source>
</evidence>
<evidence type="ECO:0000256" key="3">
    <source>
        <dbReference type="ARBA" id="ARBA00022737"/>
    </source>
</evidence>
<name>H2XWC6_CIOIN</name>
<reference evidence="13" key="1">
    <citation type="journal article" date="2002" name="Science">
        <title>The draft genome of Ciona intestinalis: insights into chordate and vertebrate origins.</title>
        <authorList>
            <person name="Dehal P."/>
            <person name="Satou Y."/>
            <person name="Campbell R.K."/>
            <person name="Chapman J."/>
            <person name="Degnan B."/>
            <person name="De Tomaso A."/>
            <person name="Davidson B."/>
            <person name="Di Gregorio A."/>
            <person name="Gelpke M."/>
            <person name="Goodstein D.M."/>
            <person name="Harafuji N."/>
            <person name="Hastings K.E."/>
            <person name="Ho I."/>
            <person name="Hotta K."/>
            <person name="Huang W."/>
            <person name="Kawashima T."/>
            <person name="Lemaire P."/>
            <person name="Martinez D."/>
            <person name="Meinertzhagen I.A."/>
            <person name="Necula S."/>
            <person name="Nonaka M."/>
            <person name="Putnam N."/>
            <person name="Rash S."/>
            <person name="Saiga H."/>
            <person name="Satake M."/>
            <person name="Terry A."/>
            <person name="Yamada L."/>
            <person name="Wang H.G."/>
            <person name="Awazu S."/>
            <person name="Azumi K."/>
            <person name="Boore J."/>
            <person name="Branno M."/>
            <person name="Chin-Bow S."/>
            <person name="DeSantis R."/>
            <person name="Doyle S."/>
            <person name="Francino P."/>
            <person name="Keys D.N."/>
            <person name="Haga S."/>
            <person name="Hayashi H."/>
            <person name="Hino K."/>
            <person name="Imai K.S."/>
            <person name="Inaba K."/>
            <person name="Kano S."/>
            <person name="Kobayashi K."/>
            <person name="Kobayashi M."/>
            <person name="Lee B.I."/>
            <person name="Makabe K.W."/>
            <person name="Manohar C."/>
            <person name="Matassi G."/>
            <person name="Medina M."/>
            <person name="Mochizuki Y."/>
            <person name="Mount S."/>
            <person name="Morishita T."/>
            <person name="Miura S."/>
            <person name="Nakayama A."/>
            <person name="Nishizaka S."/>
            <person name="Nomoto H."/>
            <person name="Ohta F."/>
            <person name="Oishi K."/>
            <person name="Rigoutsos I."/>
            <person name="Sano M."/>
            <person name="Sasaki A."/>
            <person name="Sasakura Y."/>
            <person name="Shoguchi E."/>
            <person name="Shin-i T."/>
            <person name="Spagnuolo A."/>
            <person name="Stainier D."/>
            <person name="Suzuki M.M."/>
            <person name="Tassy O."/>
            <person name="Takatori N."/>
            <person name="Tokuoka M."/>
            <person name="Yagi K."/>
            <person name="Yoshizaki F."/>
            <person name="Wada S."/>
            <person name="Zhang C."/>
            <person name="Hyatt P.D."/>
            <person name="Larimer F."/>
            <person name="Detter C."/>
            <person name="Doggett N."/>
            <person name="Glavina T."/>
            <person name="Hawkins T."/>
            <person name="Richardson P."/>
            <person name="Lucas S."/>
            <person name="Kohara Y."/>
            <person name="Levine M."/>
            <person name="Satoh N."/>
            <person name="Rokhsar D.S."/>
        </authorList>
    </citation>
    <scope>NUCLEOTIDE SEQUENCE [LARGE SCALE GENOMIC DNA]</scope>
</reference>
<sequence>TTHAVTEPSTSRVDVATKPDVVISEKCIPEIEYECRSTRGDCVPRALLCDGYIDCSDGSDEIGCECDLNEFRCVSGRCISATYRCDGYNDCGDYSDELLGCKNLPRFGRIRDVTTSMTSIAVTSKIESTSNKVPLVETTNNIHTSAENLKPERVDGSTCEVNVCINEGVCKLQKDYGFICLCPLEYTGQFCEKLCQPGMECYKRNSASRSTCSSMFR</sequence>
<dbReference type="Proteomes" id="UP000008144">
    <property type="component" value="Unassembled WGS sequence"/>
</dbReference>
<keyword evidence="5" id="KW-0472">Membrane</keyword>
<evidence type="ECO:0000256" key="4">
    <source>
        <dbReference type="ARBA" id="ARBA00022989"/>
    </source>
</evidence>
<keyword evidence="6 9" id="KW-1015">Disulfide bond</keyword>
<evidence type="ECO:0000256" key="8">
    <source>
        <dbReference type="ARBA" id="ARBA00023180"/>
    </source>
</evidence>
<dbReference type="STRING" id="7719.ENSCINP00000033960"/>
<evidence type="ECO:0000256" key="10">
    <source>
        <dbReference type="PROSITE-ProRule" id="PRU00124"/>
    </source>
</evidence>
<reference evidence="12" key="3">
    <citation type="submission" date="2025-09" db="UniProtKB">
        <authorList>
            <consortium name="Ensembl"/>
        </authorList>
    </citation>
    <scope>IDENTIFICATION</scope>
</reference>
<dbReference type="SUPFAM" id="SSF57424">
    <property type="entry name" value="LDL receptor-like module"/>
    <property type="match status" value="2"/>
</dbReference>